<name>A0A0F9M3U5_9ZZZZ</name>
<protein>
    <submittedName>
        <fullName evidence="1">Uncharacterized protein</fullName>
    </submittedName>
</protein>
<dbReference type="AlphaFoldDB" id="A0A0F9M3U5"/>
<gene>
    <name evidence="1" type="ORF">LCGC14_1506940</name>
</gene>
<sequence length="61" mass="6971">LKEAQGRIAELDGAWLWKDVEKELPRHKPTFYFVLLDNAMLWMAVYDFGLDADGENVEGTG</sequence>
<proteinExistence type="predicted"/>
<evidence type="ECO:0000313" key="1">
    <source>
        <dbReference type="EMBL" id="KKM63892.1"/>
    </source>
</evidence>
<feature type="non-terminal residue" evidence="1">
    <location>
        <position position="1"/>
    </location>
</feature>
<reference evidence="1" key="1">
    <citation type="journal article" date="2015" name="Nature">
        <title>Complex archaea that bridge the gap between prokaryotes and eukaryotes.</title>
        <authorList>
            <person name="Spang A."/>
            <person name="Saw J.H."/>
            <person name="Jorgensen S.L."/>
            <person name="Zaremba-Niedzwiedzka K."/>
            <person name="Martijn J."/>
            <person name="Lind A.E."/>
            <person name="van Eijk R."/>
            <person name="Schleper C."/>
            <person name="Guy L."/>
            <person name="Ettema T.J."/>
        </authorList>
    </citation>
    <scope>NUCLEOTIDE SEQUENCE</scope>
</reference>
<organism evidence="1">
    <name type="scientific">marine sediment metagenome</name>
    <dbReference type="NCBI Taxonomy" id="412755"/>
    <lineage>
        <taxon>unclassified sequences</taxon>
        <taxon>metagenomes</taxon>
        <taxon>ecological metagenomes</taxon>
    </lineage>
</organism>
<comment type="caution">
    <text evidence="1">The sequence shown here is derived from an EMBL/GenBank/DDBJ whole genome shotgun (WGS) entry which is preliminary data.</text>
</comment>
<accession>A0A0F9M3U5</accession>
<dbReference type="EMBL" id="LAZR01011009">
    <property type="protein sequence ID" value="KKM63892.1"/>
    <property type="molecule type" value="Genomic_DNA"/>
</dbReference>